<dbReference type="Proteomes" id="UP001297580">
    <property type="component" value="Chromosome"/>
</dbReference>
<dbReference type="InterPro" id="IPR045861">
    <property type="entry name" value="CorA_cytoplasmic_dom"/>
</dbReference>
<dbReference type="RefSeq" id="WP_099232802.1">
    <property type="nucleotide sequence ID" value="NZ_CP017690.1"/>
</dbReference>
<keyword evidence="2" id="KW-1185">Reference proteome</keyword>
<proteinExistence type="predicted"/>
<protein>
    <submittedName>
        <fullName evidence="1">CorA family divalent cation transporter</fullName>
    </submittedName>
</protein>
<dbReference type="EMBL" id="CP133461">
    <property type="protein sequence ID" value="WMV77762.1"/>
    <property type="molecule type" value="Genomic_DNA"/>
</dbReference>
<dbReference type="Gene3D" id="3.30.460.20">
    <property type="entry name" value="CorA soluble domain-like"/>
    <property type="match status" value="1"/>
</dbReference>
<dbReference type="InterPro" id="IPR002523">
    <property type="entry name" value="MgTranspt_CorA/ZnTranspt_ZntB"/>
</dbReference>
<reference evidence="1 2" key="1">
    <citation type="submission" date="2023-08" db="EMBL/GenBank/DDBJ databases">
        <title>Complete genome sequence of Geobacillus thermodenitrificans K1041, a genetically tractable strain representative of the genus Geobacillus.</title>
        <authorList>
            <person name="Kani S."/>
            <person name="Suzuki H."/>
        </authorList>
    </citation>
    <scope>NUCLEOTIDE SEQUENCE [LARGE SCALE GENOMIC DNA]</scope>
    <source>
        <strain evidence="1 2">K1041</strain>
    </source>
</reference>
<accession>A0ABY9QIC1</accession>
<dbReference type="Pfam" id="PF01544">
    <property type="entry name" value="CorA"/>
    <property type="match status" value="1"/>
</dbReference>
<organism evidence="1 2">
    <name type="scientific">Geobacillus thermodenitrificans</name>
    <dbReference type="NCBI Taxonomy" id="33940"/>
    <lineage>
        <taxon>Bacteria</taxon>
        <taxon>Bacillati</taxon>
        <taxon>Bacillota</taxon>
        <taxon>Bacilli</taxon>
        <taxon>Bacillales</taxon>
        <taxon>Anoxybacillaceae</taxon>
        <taxon>Geobacillus</taxon>
    </lineage>
</organism>
<sequence length="185" mass="21051">MFAPYRSNAVVLTTSFVFNEGRGVVFWQTAHNRTDTVQKEHQPMAINHSPRPLLEGTFKRHAPTGGQSCWFHFIAAVKSDLERLLSSLSIHPLAEKRLIDGTGILTVDEYEGYIFLSLFIIDPSGRMANVRLLAAERHIISYMDESHSFIDPVKERLLDHCDQVLYPGYVLLPLFKLGCCLLFCR</sequence>
<name>A0ABY9QIC1_GEOTD</name>
<evidence type="ECO:0000313" key="1">
    <source>
        <dbReference type="EMBL" id="WMV77762.1"/>
    </source>
</evidence>
<gene>
    <name evidence="1" type="ORF">HSX42_08495</name>
</gene>
<evidence type="ECO:0000313" key="2">
    <source>
        <dbReference type="Proteomes" id="UP001297580"/>
    </source>
</evidence>
<dbReference type="SUPFAM" id="SSF143865">
    <property type="entry name" value="CorA soluble domain-like"/>
    <property type="match status" value="1"/>
</dbReference>